<sequence>MLNRPNKKNNVLVFYDTWCPICTKSMKTLARLDCFRRLQYESTRNKAVLNEYSLNYEKLEKRMHTIRLKDGKIEEGIDSIFRIVKQIPLLWIAVPFLQLSIWIGVGSKIYDWLASKRKILPVGGCEGDFCRLPDRS</sequence>
<name>A0A1M5WB16_9BACI</name>
<keyword evidence="1" id="KW-0472">Membrane</keyword>
<organism evidence="2 3">
    <name type="scientific">Virgibacillus chiguensis</name>
    <dbReference type="NCBI Taxonomy" id="411959"/>
    <lineage>
        <taxon>Bacteria</taxon>
        <taxon>Bacillati</taxon>
        <taxon>Bacillota</taxon>
        <taxon>Bacilli</taxon>
        <taxon>Bacillales</taxon>
        <taxon>Bacillaceae</taxon>
        <taxon>Virgibacillus</taxon>
    </lineage>
</organism>
<dbReference type="GO" id="GO:0015035">
    <property type="term" value="F:protein-disulfide reductase activity"/>
    <property type="evidence" value="ECO:0007669"/>
    <property type="project" value="InterPro"/>
</dbReference>
<keyword evidence="3" id="KW-1185">Reference proteome</keyword>
<proteinExistence type="predicted"/>
<evidence type="ECO:0000256" key="1">
    <source>
        <dbReference type="SAM" id="Phobius"/>
    </source>
</evidence>
<dbReference type="SUPFAM" id="SSF52833">
    <property type="entry name" value="Thioredoxin-like"/>
    <property type="match status" value="1"/>
</dbReference>
<dbReference type="InterPro" id="IPR036249">
    <property type="entry name" value="Thioredoxin-like_sf"/>
</dbReference>
<accession>A0A1M5WB16</accession>
<dbReference type="AlphaFoldDB" id="A0A1M5WB16"/>
<gene>
    <name evidence="2" type="ORF">SAMN05421807_11580</name>
</gene>
<evidence type="ECO:0000313" key="2">
    <source>
        <dbReference type="EMBL" id="SHH84413.1"/>
    </source>
</evidence>
<dbReference type="Pfam" id="PF04134">
    <property type="entry name" value="DCC1-like"/>
    <property type="match status" value="1"/>
</dbReference>
<keyword evidence="1" id="KW-0812">Transmembrane</keyword>
<reference evidence="3" key="1">
    <citation type="submission" date="2016-11" db="EMBL/GenBank/DDBJ databases">
        <authorList>
            <person name="Varghese N."/>
            <person name="Submissions S."/>
        </authorList>
    </citation>
    <scope>NUCLEOTIDE SEQUENCE [LARGE SCALE GENOMIC DNA]</scope>
    <source>
        <strain evidence="3">CGMCC 1.6496</strain>
    </source>
</reference>
<evidence type="ECO:0000313" key="3">
    <source>
        <dbReference type="Proteomes" id="UP000184079"/>
    </source>
</evidence>
<feature type="transmembrane region" description="Helical" evidence="1">
    <location>
        <begin position="89"/>
        <end position="110"/>
    </location>
</feature>
<dbReference type="Proteomes" id="UP000184079">
    <property type="component" value="Unassembled WGS sequence"/>
</dbReference>
<dbReference type="EMBL" id="FQXD01000015">
    <property type="protein sequence ID" value="SHH84413.1"/>
    <property type="molecule type" value="Genomic_DNA"/>
</dbReference>
<protein>
    <submittedName>
        <fullName evidence="2">Predicted thiol-disulfide oxidoreductase YuxK, DCC family</fullName>
    </submittedName>
</protein>
<keyword evidence="1" id="KW-1133">Transmembrane helix</keyword>
<dbReference type="InterPro" id="IPR007263">
    <property type="entry name" value="DCC1-like"/>
</dbReference>